<evidence type="ECO:0000313" key="3">
    <source>
        <dbReference type="EMBL" id="ROH93724.1"/>
    </source>
</evidence>
<dbReference type="InterPro" id="IPR000601">
    <property type="entry name" value="PKD_dom"/>
</dbReference>
<dbReference type="SUPFAM" id="SSF49299">
    <property type="entry name" value="PKD domain"/>
    <property type="match status" value="1"/>
</dbReference>
<dbReference type="InterPro" id="IPR022409">
    <property type="entry name" value="PKD/Chitinase_dom"/>
</dbReference>
<keyword evidence="4" id="KW-1185">Reference proteome</keyword>
<feature type="compositionally biased region" description="Pro residues" evidence="1">
    <location>
        <begin position="34"/>
        <end position="45"/>
    </location>
</feature>
<name>A0A3N0VLX2_9GAMM</name>
<dbReference type="PROSITE" id="PS51257">
    <property type="entry name" value="PROKAR_LIPOPROTEIN"/>
    <property type="match status" value="1"/>
</dbReference>
<dbReference type="EMBL" id="RJVO01000001">
    <property type="protein sequence ID" value="ROH93724.1"/>
    <property type="molecule type" value="Genomic_DNA"/>
</dbReference>
<dbReference type="InterPro" id="IPR008969">
    <property type="entry name" value="CarboxyPept-like_regulatory"/>
</dbReference>
<dbReference type="SUPFAM" id="SSF49464">
    <property type="entry name" value="Carboxypeptidase regulatory domain-like"/>
    <property type="match status" value="1"/>
</dbReference>
<proteinExistence type="predicted"/>
<dbReference type="Pfam" id="PF18911">
    <property type="entry name" value="PKD_4"/>
    <property type="match status" value="1"/>
</dbReference>
<dbReference type="Proteomes" id="UP000282106">
    <property type="component" value="Unassembled WGS sequence"/>
</dbReference>
<evidence type="ECO:0000259" key="2">
    <source>
        <dbReference type="PROSITE" id="PS50093"/>
    </source>
</evidence>
<sequence length="1104" mass="114554">MKPSLPLPQLWSLMLLPFLLLGCGDHSQLSLTPVTPPPPPPPPGNLAPTPRISVGDSVVAGQPLAFDGSASSDPEGGALLLNWDFADGQHGGGARIAHVFSAAGRYRVRLTATDPQGASASLDREITVTAAPAAARNVAVRGKVSGLDGAALSGVSVSVQGGGSAETAADGGLSLMLGVGVPQTLRFAKAGYALQVLSLNLPNETGSDAEFSVVMLPQQPALTLADAAAGGTLSGKDGASIQLPAGALVKADGSPVTGAVRIAMTPVDITQPRSGGFPGRFEGINADTARLPLVSLGTTEFALSQDGAPVQIAPGQQAEILLPVYADRRLDGSPFAAGDRIPLWSLDEQSGAWINEGEGVLEAAAGSPTGLAMRARVGHFSWWNSDMGFEVRTPKPKLKCVYDDDIGLPGSRDTFAQATLCKWLAELDRGIPEQKAAGAKAVATARLPGFSAETLIPVDGAALDLPAAAGLRFSVSALNGSFVGSGSLPAGNTGQTELVVKMRPVQAQGEGGEDISLPFDGSRKLPSAGSVSRLNFDAQGFRWLKLSVEASADSGSALPRGSLRLFKGEAPLLVYPELNTGSRPLIQLLPDDGRYTLELVATEGTPATARIRIEQVGSDQDETLSLPFSNLNRFPEALTTLRLHLPITAARTLYLTSLNTESRMRLIAPDGQVLFNSAVGSPQQSVPDERSLRMSGTGTAVLQLASLDGNPPSLRLGAALSHWLPVTPLLDGYGLVDLVADHAGGAVVLLVRQTGSGSDARFALSLRRHVDGGWQPVGPELGDLRLMTGSTGGVQAAVAFDSDNRPLLLYGLDTTVTTPGSTISGSQFVARRLTGEDWQPLANDTGLVSSERVGSFARPKLLVDSQARPLAGLPLSNGAVLVTVLADGRWRALSTPDAAGDRFNGDYFDLANENNGRVYLATAPRSGSGTVVRRFTPDSTPAGWQPVGPNDGLLPQPAGESASFAPRIALDANDDPIVAGSSQRYTAVWRFDGSQWRNGAASRISSSDFAGAIEGYTLLGARALLAYSNTTVTNAGSFSRPVVQANDAADSTSGLGVNGGAVVQFVPSFAYNRTGSGQRLLTVGGEVYQAIQASSQMQLLRLTE</sequence>
<dbReference type="InterPro" id="IPR013783">
    <property type="entry name" value="Ig-like_fold"/>
</dbReference>
<evidence type="ECO:0000256" key="1">
    <source>
        <dbReference type="SAM" id="MobiDB-lite"/>
    </source>
</evidence>
<dbReference type="InParanoid" id="A0A3N0VLX2"/>
<gene>
    <name evidence="3" type="ORF">ED208_04155</name>
</gene>
<dbReference type="InterPro" id="IPR035986">
    <property type="entry name" value="PKD_dom_sf"/>
</dbReference>
<feature type="region of interest" description="Disordered" evidence="1">
    <location>
        <begin position="30"/>
        <end position="53"/>
    </location>
</feature>
<dbReference type="AlphaFoldDB" id="A0A3N0VLX2"/>
<reference evidence="3 4" key="1">
    <citation type="submission" date="2018-10" db="EMBL/GenBank/DDBJ databases">
        <authorList>
            <person name="Chen W.-M."/>
        </authorList>
    </citation>
    <scope>NUCLEOTIDE SEQUENCE [LARGE SCALE GENOMIC DNA]</scope>
    <source>
        <strain evidence="3 4">THS-13</strain>
    </source>
</reference>
<dbReference type="PROSITE" id="PS50093">
    <property type="entry name" value="PKD"/>
    <property type="match status" value="1"/>
</dbReference>
<dbReference type="CDD" id="cd00146">
    <property type="entry name" value="PKD"/>
    <property type="match status" value="1"/>
</dbReference>
<organism evidence="3 4">
    <name type="scientific">Stagnimonas aquatica</name>
    <dbReference type="NCBI Taxonomy" id="2689987"/>
    <lineage>
        <taxon>Bacteria</taxon>
        <taxon>Pseudomonadati</taxon>
        <taxon>Pseudomonadota</taxon>
        <taxon>Gammaproteobacteria</taxon>
        <taxon>Nevskiales</taxon>
        <taxon>Nevskiaceae</taxon>
        <taxon>Stagnimonas</taxon>
    </lineage>
</organism>
<protein>
    <submittedName>
        <fullName evidence="3">PKD domain-containing protein</fullName>
    </submittedName>
</protein>
<feature type="domain" description="PKD" evidence="2">
    <location>
        <begin position="47"/>
        <end position="135"/>
    </location>
</feature>
<dbReference type="SMART" id="SM00089">
    <property type="entry name" value="PKD"/>
    <property type="match status" value="1"/>
</dbReference>
<dbReference type="Gene3D" id="2.60.40.10">
    <property type="entry name" value="Immunoglobulins"/>
    <property type="match status" value="1"/>
</dbReference>
<comment type="caution">
    <text evidence="3">The sequence shown here is derived from an EMBL/GenBank/DDBJ whole genome shotgun (WGS) entry which is preliminary data.</text>
</comment>
<dbReference type="RefSeq" id="WP_123210579.1">
    <property type="nucleotide sequence ID" value="NZ_RJVO01000001.1"/>
</dbReference>
<accession>A0A3N0VLX2</accession>
<evidence type="ECO:0000313" key="4">
    <source>
        <dbReference type="Proteomes" id="UP000282106"/>
    </source>
</evidence>